<dbReference type="Pfam" id="PF14534">
    <property type="entry name" value="DUF4440"/>
    <property type="match status" value="1"/>
</dbReference>
<evidence type="ECO:0000313" key="2">
    <source>
        <dbReference type="EMBL" id="SCL34515.1"/>
    </source>
</evidence>
<evidence type="ECO:0000259" key="1">
    <source>
        <dbReference type="Pfam" id="PF14534"/>
    </source>
</evidence>
<name>A0A1C6SZJ9_9ACTN</name>
<organism evidence="2 3">
    <name type="scientific">Micromonospora nigra</name>
    <dbReference type="NCBI Taxonomy" id="145857"/>
    <lineage>
        <taxon>Bacteria</taxon>
        <taxon>Bacillati</taxon>
        <taxon>Actinomycetota</taxon>
        <taxon>Actinomycetes</taxon>
        <taxon>Micromonosporales</taxon>
        <taxon>Micromonosporaceae</taxon>
        <taxon>Micromonospora</taxon>
    </lineage>
</organism>
<accession>A0A1C6SZJ9</accession>
<dbReference type="NCBIfam" id="TIGR02246">
    <property type="entry name" value="SgcJ/EcaC family oxidoreductase"/>
    <property type="match status" value="1"/>
</dbReference>
<protein>
    <recommendedName>
        <fullName evidence="1">DUF4440 domain-containing protein</fullName>
    </recommendedName>
</protein>
<dbReference type="Gene3D" id="3.10.450.50">
    <property type="match status" value="1"/>
</dbReference>
<dbReference type="AlphaFoldDB" id="A0A1C6SZJ9"/>
<feature type="domain" description="DUF4440" evidence="1">
    <location>
        <begin position="21"/>
        <end position="130"/>
    </location>
</feature>
<dbReference type="InterPro" id="IPR027843">
    <property type="entry name" value="DUF4440"/>
</dbReference>
<dbReference type="STRING" id="145857.GA0070616_4988"/>
<dbReference type="SUPFAM" id="SSF54427">
    <property type="entry name" value="NTF2-like"/>
    <property type="match status" value="1"/>
</dbReference>
<dbReference type="EMBL" id="FMHT01000003">
    <property type="protein sequence ID" value="SCL34515.1"/>
    <property type="molecule type" value="Genomic_DNA"/>
</dbReference>
<dbReference type="Proteomes" id="UP000199699">
    <property type="component" value="Unassembled WGS sequence"/>
</dbReference>
<dbReference type="InterPro" id="IPR032710">
    <property type="entry name" value="NTF2-like_dom_sf"/>
</dbReference>
<proteinExistence type="predicted"/>
<dbReference type="InterPro" id="IPR011944">
    <property type="entry name" value="Steroid_delta5-4_isomerase"/>
</dbReference>
<evidence type="ECO:0000313" key="3">
    <source>
        <dbReference type="Proteomes" id="UP000199699"/>
    </source>
</evidence>
<keyword evidence="3" id="KW-1185">Reference proteome</keyword>
<reference evidence="2 3" key="1">
    <citation type="submission" date="2016-06" db="EMBL/GenBank/DDBJ databases">
        <authorList>
            <person name="Kjaerup R.B."/>
            <person name="Dalgaard T.S."/>
            <person name="Juul-Madsen H.R."/>
        </authorList>
    </citation>
    <scope>NUCLEOTIDE SEQUENCE [LARGE SCALE GENOMIC DNA]</scope>
    <source>
        <strain evidence="2 3">DSM 43818</strain>
    </source>
</reference>
<sequence length="139" mass="14925">MTMTEQTEPAVTDADKAAVAGLTQRIVTAWAGQDADAFARVFTEDGTMILPGVYCRGRQEIQAFMTGAFAGPYQGTRVTGQPFDVRFLGADIALLLTQGGVMAPGETEVAPERGVRASWLAVKRQGEWQLAAYQNSPLN</sequence>
<gene>
    <name evidence="2" type="ORF">GA0070616_4988</name>
</gene>
<dbReference type="OrthoDB" id="582586at2"/>